<dbReference type="SUPFAM" id="SSF51735">
    <property type="entry name" value="NAD(P)-binding Rossmann-fold domains"/>
    <property type="match status" value="1"/>
</dbReference>
<dbReference type="AlphaFoldDB" id="A0A829YK31"/>
<evidence type="ECO:0000259" key="6">
    <source>
        <dbReference type="Pfam" id="PF14833"/>
    </source>
</evidence>
<keyword evidence="3" id="KW-0520">NAD</keyword>
<dbReference type="GO" id="GO:0016491">
    <property type="term" value="F:oxidoreductase activity"/>
    <property type="evidence" value="ECO:0007669"/>
    <property type="project" value="UniProtKB-KW"/>
</dbReference>
<dbReference type="Pfam" id="PF14833">
    <property type="entry name" value="NAD_binding_11"/>
    <property type="match status" value="1"/>
</dbReference>
<dbReference type="InterPro" id="IPR002204">
    <property type="entry name" value="3-OH-isobutyrate_DH-rel_CS"/>
</dbReference>
<dbReference type="Gene3D" id="1.10.1040.10">
    <property type="entry name" value="N-(1-d-carboxylethyl)-l-norvaline Dehydrogenase, domain 2"/>
    <property type="match status" value="1"/>
</dbReference>
<accession>A0A829YK31</accession>
<dbReference type="RefSeq" id="WP_161815157.1">
    <property type="nucleotide sequence ID" value="NZ_BLJN01000006.1"/>
</dbReference>
<comment type="caution">
    <text evidence="7">The sequence shown here is derived from an EMBL/GenBank/DDBJ whole genome shotgun (WGS) entry which is preliminary data.</text>
</comment>
<evidence type="ECO:0000313" key="8">
    <source>
        <dbReference type="Proteomes" id="UP000445000"/>
    </source>
</evidence>
<dbReference type="InterPro" id="IPR015815">
    <property type="entry name" value="HIBADH-related"/>
</dbReference>
<comment type="similarity">
    <text evidence="1">Belongs to the HIBADH-related family.</text>
</comment>
<dbReference type="EMBL" id="BLJN01000006">
    <property type="protein sequence ID" value="GFE83549.1"/>
    <property type="molecule type" value="Genomic_DNA"/>
</dbReference>
<feature type="active site" evidence="4">
    <location>
        <position position="172"/>
    </location>
</feature>
<feature type="domain" description="3-hydroxyisobutyrate dehydrogenase-like NAD-binding" evidence="6">
    <location>
        <begin position="166"/>
        <end position="287"/>
    </location>
</feature>
<dbReference type="GO" id="GO:0051287">
    <property type="term" value="F:NAD binding"/>
    <property type="evidence" value="ECO:0007669"/>
    <property type="project" value="InterPro"/>
</dbReference>
<reference evidence="8" key="1">
    <citation type="submission" date="2020-01" db="EMBL/GenBank/DDBJ databases">
        <title>'Steroidobacter agaridevorans' sp. nov., agar-degrading bacteria isolated from rhizosphere soils.</title>
        <authorList>
            <person name="Ikenaga M."/>
            <person name="Kataoka M."/>
            <person name="Murouchi A."/>
            <person name="Katsuragi S."/>
            <person name="Sakai M."/>
        </authorList>
    </citation>
    <scope>NUCLEOTIDE SEQUENCE [LARGE SCALE GENOMIC DNA]</scope>
    <source>
        <strain evidence="8">YU21-B</strain>
    </source>
</reference>
<feature type="domain" description="6-phosphogluconate dehydrogenase NADP-binding" evidence="5">
    <location>
        <begin position="4"/>
        <end position="163"/>
    </location>
</feature>
<organism evidence="7 8">
    <name type="scientific">Steroidobacter agaridevorans</name>
    <dbReference type="NCBI Taxonomy" id="2695856"/>
    <lineage>
        <taxon>Bacteria</taxon>
        <taxon>Pseudomonadati</taxon>
        <taxon>Pseudomonadota</taxon>
        <taxon>Gammaproteobacteria</taxon>
        <taxon>Steroidobacterales</taxon>
        <taxon>Steroidobacteraceae</taxon>
        <taxon>Steroidobacter</taxon>
    </lineage>
</organism>
<dbReference type="PANTHER" id="PTHR43060">
    <property type="entry name" value="3-HYDROXYISOBUTYRATE DEHYDROGENASE-LIKE 1, MITOCHONDRIAL-RELATED"/>
    <property type="match status" value="1"/>
</dbReference>
<dbReference type="SUPFAM" id="SSF48179">
    <property type="entry name" value="6-phosphogluconate dehydrogenase C-terminal domain-like"/>
    <property type="match status" value="1"/>
</dbReference>
<evidence type="ECO:0000256" key="4">
    <source>
        <dbReference type="PIRSR" id="PIRSR000103-1"/>
    </source>
</evidence>
<dbReference type="InterPro" id="IPR029154">
    <property type="entry name" value="HIBADH-like_NADP-bd"/>
</dbReference>
<sequence>MANVTFIGLGRMGLGMAQRLLAAGHRLRVYNRTASRATSLVERGATLCPSPKEAAQGAELIFSMVSDDAASREVWLGAAGVFGGTPSAGTLLIECSTLSHDWVLDLAGEARRRSLSYIDCPVTGLPDMAAAGELTLLAGAAPEDLARAQPILDVLSKQTIHFGAVGAGTVYKLMINLQGAIQIASIAEGMALAERAGLNLHAVAETLATGQAASPQVVRTARRIVADDHDQNVLFTPQLRLKDVDYALRLARKLKIGTPFGTVAHAAYAKLCALGHGHSNESKIIEVARVQED</sequence>
<dbReference type="GO" id="GO:0050661">
    <property type="term" value="F:NADP binding"/>
    <property type="evidence" value="ECO:0007669"/>
    <property type="project" value="InterPro"/>
</dbReference>
<dbReference type="Proteomes" id="UP000445000">
    <property type="component" value="Unassembled WGS sequence"/>
</dbReference>
<protein>
    <submittedName>
        <fullName evidence="7">Oxidoreductase</fullName>
    </submittedName>
</protein>
<dbReference type="PROSITE" id="PS00895">
    <property type="entry name" value="3_HYDROXYISOBUT_DH"/>
    <property type="match status" value="1"/>
</dbReference>
<dbReference type="PIRSF" id="PIRSF000103">
    <property type="entry name" value="HIBADH"/>
    <property type="match status" value="1"/>
</dbReference>
<evidence type="ECO:0000256" key="3">
    <source>
        <dbReference type="ARBA" id="ARBA00023027"/>
    </source>
</evidence>
<dbReference type="InterPro" id="IPR006115">
    <property type="entry name" value="6PGDH_NADP-bd"/>
</dbReference>
<evidence type="ECO:0000259" key="5">
    <source>
        <dbReference type="Pfam" id="PF03446"/>
    </source>
</evidence>
<evidence type="ECO:0000313" key="7">
    <source>
        <dbReference type="EMBL" id="GFE83549.1"/>
    </source>
</evidence>
<keyword evidence="8" id="KW-1185">Reference proteome</keyword>
<dbReference type="InterPro" id="IPR036291">
    <property type="entry name" value="NAD(P)-bd_dom_sf"/>
</dbReference>
<dbReference type="InterPro" id="IPR013328">
    <property type="entry name" value="6PGD_dom2"/>
</dbReference>
<dbReference type="Gene3D" id="3.40.50.720">
    <property type="entry name" value="NAD(P)-binding Rossmann-like Domain"/>
    <property type="match status" value="1"/>
</dbReference>
<dbReference type="PANTHER" id="PTHR43060:SF15">
    <property type="entry name" value="3-HYDROXYISOBUTYRATE DEHYDROGENASE-LIKE 1, MITOCHONDRIAL-RELATED"/>
    <property type="match status" value="1"/>
</dbReference>
<evidence type="ECO:0000256" key="1">
    <source>
        <dbReference type="ARBA" id="ARBA00009080"/>
    </source>
</evidence>
<name>A0A829YK31_9GAMM</name>
<keyword evidence="2" id="KW-0560">Oxidoreductase</keyword>
<proteinExistence type="inferred from homology"/>
<dbReference type="Pfam" id="PF03446">
    <property type="entry name" value="NAD_binding_2"/>
    <property type="match status" value="1"/>
</dbReference>
<evidence type="ECO:0000256" key="2">
    <source>
        <dbReference type="ARBA" id="ARBA00023002"/>
    </source>
</evidence>
<dbReference type="InterPro" id="IPR008927">
    <property type="entry name" value="6-PGluconate_DH-like_C_sf"/>
</dbReference>
<gene>
    <name evidence="7" type="ORF">GCM10011487_55490</name>
</gene>
<dbReference type="GO" id="GO:0016054">
    <property type="term" value="P:organic acid catabolic process"/>
    <property type="evidence" value="ECO:0007669"/>
    <property type="project" value="UniProtKB-ARBA"/>
</dbReference>